<gene>
    <name evidence="1" type="ORF">PACILC2_02650</name>
</gene>
<keyword evidence="2" id="KW-1185">Reference proteome</keyword>
<evidence type="ECO:0000313" key="2">
    <source>
        <dbReference type="Proteomes" id="UP000680304"/>
    </source>
</evidence>
<comment type="caution">
    <text evidence="1">The sequence shown here is derived from an EMBL/GenBank/DDBJ whole genome shotgun (WGS) entry which is preliminary data.</text>
</comment>
<protein>
    <submittedName>
        <fullName evidence="1">Uncharacterized protein</fullName>
    </submittedName>
</protein>
<dbReference type="EMBL" id="BOVJ01000008">
    <property type="protein sequence ID" value="GIQ61697.1"/>
    <property type="molecule type" value="Genomic_DNA"/>
</dbReference>
<evidence type="ECO:0000313" key="1">
    <source>
        <dbReference type="EMBL" id="GIQ61697.1"/>
    </source>
</evidence>
<name>A0ABQ4N0J0_9BACL</name>
<sequence>MPGLDALPEPESVDPEELLNEQTQMLFEKLDGRQMTIDEVEALQERLGAQHEE</sequence>
<accession>A0ABQ4N0J0</accession>
<dbReference type="Proteomes" id="UP000680304">
    <property type="component" value="Unassembled WGS sequence"/>
</dbReference>
<proteinExistence type="predicted"/>
<reference evidence="1 2" key="1">
    <citation type="submission" date="2021-04" db="EMBL/GenBank/DDBJ databases">
        <title>Draft genome sequence of Paenibacillus cisolokensis, LC2-13A.</title>
        <authorList>
            <person name="Uke A."/>
            <person name="Chhe C."/>
            <person name="Baramee S."/>
            <person name="Kosugi A."/>
        </authorList>
    </citation>
    <scope>NUCLEOTIDE SEQUENCE [LARGE SCALE GENOMIC DNA]</scope>
    <source>
        <strain evidence="1 2">LC2-13A</strain>
    </source>
</reference>
<organism evidence="1 2">
    <name type="scientific">Paenibacillus cisolokensis</name>
    <dbReference type="NCBI Taxonomy" id="1658519"/>
    <lineage>
        <taxon>Bacteria</taxon>
        <taxon>Bacillati</taxon>
        <taxon>Bacillota</taxon>
        <taxon>Bacilli</taxon>
        <taxon>Bacillales</taxon>
        <taxon>Paenibacillaceae</taxon>
        <taxon>Paenibacillus</taxon>
    </lineage>
</organism>